<sequence length="463" mass="50121">MSIGDILSQRFLTEMRRGTGLVLVATLGSLREATSFTMLSGLRRTGARRGMMAFLGSTGVPSSSSTPKASSRWVSTAVMSASAQSVVSDGPSLSVSKRKESVAHDAYDVVEEDFVAEYGATTTLYKHKKSGAEVLSVQIDDDNKTIFPDNAYGVDSGGDPTAIPSLTFEYFKGFHQRFYHPGNSRVYFYGDDPPLKRLELLDGYLSDFDASGADTSGSQVQWQKKKTEPWRVTEEFPAGEDSKGKHMVSVNWLLNDEPLSVKDALALELTDDLLVGTSAATLRKALTDSGLGESVIGGGLSSELLQNTYSIGLKGVSKEDVPKVEALVLETLQKIAEDGFDQEAIDASINSVEFNLREFNTGSFPRGLSFMLGAMSDWVYNRNPTESLHFEGPLKELKDDLASGKKVFEGIVKNMLVNNGHRATVESVPNTELEAAIDGKEKGKLDEVKKSMSEQASSTPTSG</sequence>
<protein>
    <submittedName>
        <fullName evidence="12">Zn-dependent peptidase, Cym1 homolog</fullName>
    </submittedName>
</protein>
<accession>D8LH11</accession>
<evidence type="ECO:0000313" key="13">
    <source>
        <dbReference type="Proteomes" id="UP000002630"/>
    </source>
</evidence>
<proteinExistence type="inferred from homology"/>
<dbReference type="InParanoid" id="D8LH11"/>
<dbReference type="InterPro" id="IPR011249">
    <property type="entry name" value="Metalloenz_LuxS/M16"/>
</dbReference>
<dbReference type="eggNOG" id="KOG2019">
    <property type="taxonomic scope" value="Eukaryota"/>
</dbReference>
<keyword evidence="4" id="KW-0645">Protease</keyword>
<evidence type="ECO:0000256" key="9">
    <source>
        <dbReference type="ARBA" id="ARBA00023128"/>
    </source>
</evidence>
<dbReference type="PANTHER" id="PTHR43016:SF13">
    <property type="entry name" value="PRESEQUENCE PROTEASE, MITOCHONDRIAL"/>
    <property type="match status" value="1"/>
</dbReference>
<comment type="similarity">
    <text evidence="3">Belongs to the peptidase M16 family. PreP subfamily.</text>
</comment>
<dbReference type="GO" id="GO:0005739">
    <property type="term" value="C:mitochondrion"/>
    <property type="evidence" value="ECO:0007669"/>
    <property type="project" value="UniProtKB-SubCell"/>
</dbReference>
<keyword evidence="13" id="KW-1185">Reference proteome</keyword>
<comment type="cofactor">
    <cofactor evidence="1">
        <name>Zn(2+)</name>
        <dbReference type="ChEBI" id="CHEBI:29105"/>
    </cofactor>
</comment>
<keyword evidence="8" id="KW-0482">Metalloprotease</keyword>
<evidence type="ECO:0000259" key="11">
    <source>
        <dbReference type="Pfam" id="PF05193"/>
    </source>
</evidence>
<dbReference type="GO" id="GO:0004222">
    <property type="term" value="F:metalloendopeptidase activity"/>
    <property type="evidence" value="ECO:0007669"/>
    <property type="project" value="TreeGrafter"/>
</dbReference>
<dbReference type="FunFam" id="3.30.830.10:FF:000009">
    <property type="entry name" value="Presequence protease, mitochondrial"/>
    <property type="match status" value="1"/>
</dbReference>
<keyword evidence="9" id="KW-0496">Mitochondrion</keyword>
<evidence type="ECO:0000256" key="10">
    <source>
        <dbReference type="SAM" id="MobiDB-lite"/>
    </source>
</evidence>
<evidence type="ECO:0000256" key="2">
    <source>
        <dbReference type="ARBA" id="ARBA00004173"/>
    </source>
</evidence>
<dbReference type="AlphaFoldDB" id="D8LH11"/>
<dbReference type="EMBL" id="FN649741">
    <property type="protein sequence ID" value="CBN75864.1"/>
    <property type="molecule type" value="Genomic_DNA"/>
</dbReference>
<evidence type="ECO:0000256" key="3">
    <source>
        <dbReference type="ARBA" id="ARBA00007575"/>
    </source>
</evidence>
<evidence type="ECO:0000256" key="4">
    <source>
        <dbReference type="ARBA" id="ARBA00022670"/>
    </source>
</evidence>
<dbReference type="GO" id="GO:0016485">
    <property type="term" value="P:protein processing"/>
    <property type="evidence" value="ECO:0007669"/>
    <property type="project" value="TreeGrafter"/>
</dbReference>
<dbReference type="GO" id="GO:0046872">
    <property type="term" value="F:metal ion binding"/>
    <property type="evidence" value="ECO:0007669"/>
    <property type="project" value="UniProtKB-KW"/>
</dbReference>
<evidence type="ECO:0000256" key="1">
    <source>
        <dbReference type="ARBA" id="ARBA00001947"/>
    </source>
</evidence>
<dbReference type="PANTHER" id="PTHR43016">
    <property type="entry name" value="PRESEQUENCE PROTEASE"/>
    <property type="match status" value="1"/>
</dbReference>
<dbReference type="STRING" id="2880.D8LH11"/>
<evidence type="ECO:0000313" key="12">
    <source>
        <dbReference type="EMBL" id="CBN75864.1"/>
    </source>
</evidence>
<dbReference type="Pfam" id="PF05193">
    <property type="entry name" value="Peptidase_M16_C"/>
    <property type="match status" value="1"/>
</dbReference>
<dbReference type="EMBL" id="FN648333">
    <property type="protein sequence ID" value="CBN75864.1"/>
    <property type="molecule type" value="Genomic_DNA"/>
</dbReference>
<dbReference type="MEROPS" id="M16.012"/>
<evidence type="ECO:0000256" key="8">
    <source>
        <dbReference type="ARBA" id="ARBA00023049"/>
    </source>
</evidence>
<keyword evidence="7" id="KW-0862">Zinc</keyword>
<organism evidence="12 13">
    <name type="scientific">Ectocarpus siliculosus</name>
    <name type="common">Brown alga</name>
    <name type="synonym">Conferva siliculosa</name>
    <dbReference type="NCBI Taxonomy" id="2880"/>
    <lineage>
        <taxon>Eukaryota</taxon>
        <taxon>Sar</taxon>
        <taxon>Stramenopiles</taxon>
        <taxon>Ochrophyta</taxon>
        <taxon>PX clade</taxon>
        <taxon>Phaeophyceae</taxon>
        <taxon>Ectocarpales</taxon>
        <taxon>Ectocarpaceae</taxon>
        <taxon>Ectocarpus</taxon>
    </lineage>
</organism>
<evidence type="ECO:0000256" key="6">
    <source>
        <dbReference type="ARBA" id="ARBA00022801"/>
    </source>
</evidence>
<feature type="compositionally biased region" description="Polar residues" evidence="10">
    <location>
        <begin position="453"/>
        <end position="463"/>
    </location>
</feature>
<reference evidence="12 13" key="1">
    <citation type="journal article" date="2010" name="Nature">
        <title>The Ectocarpus genome and the independent evolution of multicellularity in brown algae.</title>
        <authorList>
            <person name="Cock J.M."/>
            <person name="Sterck L."/>
            <person name="Rouze P."/>
            <person name="Scornet D."/>
            <person name="Allen A.E."/>
            <person name="Amoutzias G."/>
            <person name="Anthouard V."/>
            <person name="Artiguenave F."/>
            <person name="Aury J.M."/>
            <person name="Badger J.H."/>
            <person name="Beszteri B."/>
            <person name="Billiau K."/>
            <person name="Bonnet E."/>
            <person name="Bothwell J.H."/>
            <person name="Bowler C."/>
            <person name="Boyen C."/>
            <person name="Brownlee C."/>
            <person name="Carrano C.J."/>
            <person name="Charrier B."/>
            <person name="Cho G.Y."/>
            <person name="Coelho S.M."/>
            <person name="Collen J."/>
            <person name="Corre E."/>
            <person name="Da Silva C."/>
            <person name="Delage L."/>
            <person name="Delaroque N."/>
            <person name="Dittami S.M."/>
            <person name="Doulbeau S."/>
            <person name="Elias M."/>
            <person name="Farnham G."/>
            <person name="Gachon C.M."/>
            <person name="Gschloessl B."/>
            <person name="Heesch S."/>
            <person name="Jabbari K."/>
            <person name="Jubin C."/>
            <person name="Kawai H."/>
            <person name="Kimura K."/>
            <person name="Kloareg B."/>
            <person name="Kupper F.C."/>
            <person name="Lang D."/>
            <person name="Le Bail A."/>
            <person name="Leblanc C."/>
            <person name="Lerouge P."/>
            <person name="Lohr M."/>
            <person name="Lopez P.J."/>
            <person name="Martens C."/>
            <person name="Maumus F."/>
            <person name="Michel G."/>
            <person name="Miranda-Saavedra D."/>
            <person name="Morales J."/>
            <person name="Moreau H."/>
            <person name="Motomura T."/>
            <person name="Nagasato C."/>
            <person name="Napoli C.A."/>
            <person name="Nelson D.R."/>
            <person name="Nyvall-Collen P."/>
            <person name="Peters A.F."/>
            <person name="Pommier C."/>
            <person name="Potin P."/>
            <person name="Poulain J."/>
            <person name="Quesneville H."/>
            <person name="Read B."/>
            <person name="Rensing S.A."/>
            <person name="Ritter A."/>
            <person name="Rousvoal S."/>
            <person name="Samanta M."/>
            <person name="Samson G."/>
            <person name="Schroeder D.C."/>
            <person name="Segurens B."/>
            <person name="Strittmatter M."/>
            <person name="Tonon T."/>
            <person name="Tregear J.W."/>
            <person name="Valentin K."/>
            <person name="von Dassow P."/>
            <person name="Yamagishi T."/>
            <person name="Van de Peer Y."/>
            <person name="Wincker P."/>
        </authorList>
    </citation>
    <scope>NUCLEOTIDE SEQUENCE [LARGE SCALE GENOMIC DNA]</scope>
    <source>
        <strain evidence="13">Ec32 / CCAP1310/4</strain>
    </source>
</reference>
<dbReference type="InterPro" id="IPR007863">
    <property type="entry name" value="Peptidase_M16_C"/>
</dbReference>
<keyword evidence="5" id="KW-0479">Metal-binding</keyword>
<dbReference type="Gene3D" id="3.30.830.10">
    <property type="entry name" value="Metalloenzyme, LuxS/M16 peptidase-like"/>
    <property type="match status" value="3"/>
</dbReference>
<dbReference type="SUPFAM" id="SSF63411">
    <property type="entry name" value="LuxS/MPP-like metallohydrolase"/>
    <property type="match status" value="2"/>
</dbReference>
<dbReference type="Proteomes" id="UP000002630">
    <property type="component" value="Linkage Group LG16"/>
</dbReference>
<feature type="domain" description="Peptidase M16 C-terminal" evidence="11">
    <location>
        <begin position="165"/>
        <end position="350"/>
    </location>
</feature>
<evidence type="ECO:0000256" key="5">
    <source>
        <dbReference type="ARBA" id="ARBA00022723"/>
    </source>
</evidence>
<dbReference type="OrthoDB" id="10250783at2759"/>
<gene>
    <name evidence="12" type="primary">Cym1</name>
    <name evidence="12" type="ORF">Esi_0186_0008</name>
</gene>
<comment type="subcellular location">
    <subcellularLocation>
        <location evidence="2">Mitochondrion</location>
    </subcellularLocation>
</comment>
<feature type="region of interest" description="Disordered" evidence="10">
    <location>
        <begin position="437"/>
        <end position="463"/>
    </location>
</feature>
<name>D8LH11_ECTSI</name>
<evidence type="ECO:0000256" key="7">
    <source>
        <dbReference type="ARBA" id="ARBA00022833"/>
    </source>
</evidence>
<keyword evidence="6" id="KW-0378">Hydrolase</keyword>
<feature type="compositionally biased region" description="Basic and acidic residues" evidence="10">
    <location>
        <begin position="437"/>
        <end position="452"/>
    </location>
</feature>